<organism evidence="1">
    <name type="scientific">Amphimedon queenslandica</name>
    <name type="common">Sponge</name>
    <dbReference type="NCBI Taxonomy" id="400682"/>
    <lineage>
        <taxon>Eukaryota</taxon>
        <taxon>Metazoa</taxon>
        <taxon>Porifera</taxon>
        <taxon>Demospongiae</taxon>
        <taxon>Heteroscleromorpha</taxon>
        <taxon>Haplosclerida</taxon>
        <taxon>Niphatidae</taxon>
        <taxon>Amphimedon</taxon>
    </lineage>
</organism>
<evidence type="ECO:0008006" key="2">
    <source>
        <dbReference type="Google" id="ProtNLM"/>
    </source>
</evidence>
<dbReference type="EnsemblMetazoa" id="Aqu2.1.31868_001">
    <property type="protein sequence ID" value="Aqu2.1.31868_001"/>
    <property type="gene ID" value="Aqu2.1.31868"/>
</dbReference>
<evidence type="ECO:0000313" key="1">
    <source>
        <dbReference type="EnsemblMetazoa" id="Aqu2.1.31868_001"/>
    </source>
</evidence>
<protein>
    <recommendedName>
        <fullName evidence="2">Death domain-containing protein</fullName>
    </recommendedName>
</protein>
<accession>A0A1X7UVR8</accession>
<dbReference type="InterPro" id="IPR011029">
    <property type="entry name" value="DEATH-like_dom_sf"/>
</dbReference>
<dbReference type="Gene3D" id="1.10.533.10">
    <property type="entry name" value="Death Domain, Fas"/>
    <property type="match status" value="1"/>
</dbReference>
<dbReference type="OrthoDB" id="10065654at2759"/>
<name>A0A1X7UVR8_AMPQE</name>
<reference evidence="1" key="1">
    <citation type="submission" date="2017-05" db="UniProtKB">
        <authorList>
            <consortium name="EnsemblMetazoa"/>
        </authorList>
    </citation>
    <scope>IDENTIFICATION</scope>
</reference>
<proteinExistence type="predicted"/>
<sequence length="966" mass="110008">MSSRTEVAEHYYNDTVKDQVTDALFIILSFRISADHIKPLAECLSCSVHPESNSAESSNDKSVSSTALQILWDWRNKEALHANCRTLVKAFLTSETLPTDITEFVISQLEGQNQVSVTSFNYSKWDEPAEVKKMRLNFAQAYIKVFEGITQKRISEWLNVANDTNIHEFILRRCNWLNYDLLEELDNDLGDKKVFGIYVKQYKSIMKKIQVFRIPPNSIPTVPVSSRCIFTIFFQPSMQNYSGSVLHEINAIDETNLCIDVSIQKRMLHKVTNKKWEDQNLISYDSLVNATSYSLTAECADGLDNYCSSPIDQADDESWVDFVPDIDATQLTLSTFDDTKFSAAVEDVDIVGDLVVNLNIGPKLEISMEEFKRIILNQKVPVALCLVAVMGLPDCNKTSILESILRENIKLKETATRNFEEYMTRKKNPDGLSIYELCVLGGKPYDQYSWSFATERYGAIFSILCGLVRHVALAKSDIKSVEFLSDGHVSQNKLVDDHFKWLMGKAAKQLKDISKDEKKEALFLNGLTLANIMDVGVNKALYDFLPIMLSFCRSHLRLVFFSLERDGPKLNEVPDLSADHYSRRSDNRLALTLRSRLNCILHFATLGHNPKQKEDDSKRTFVVASSNSQSVVAGSSSQLHKAATDKIQEEAEKLNIKKFVSNVALVSINDADSLKSAKKEITEFIMKDQIFQKTLPLKWIFLRSLVISAQQKEGDMKTMILRKIDIYDAAAKEIGMDEEEFENFLVTFTDFGSILYMPQFRALRDIVVVDIWEFVRFLNELIYPKEGKKWYKDLTTYGIIKISDASEILKKYVDIFMKIIITFGMAAFINREKAYLNGRFLTEVCYYLPSARINKRSPPSDHTNDYAFLEIESANFPANIQASISHEILKKPNFYLIGNESFNTSQFGYRPPRVRPIQITMVYGANQTKLIFQIKDASTGMHDCVQACKGIIEACCDSLNRMANQI</sequence>
<dbReference type="AlphaFoldDB" id="A0A1X7UVR8"/>
<dbReference type="InParanoid" id="A0A1X7UVR8"/>